<sequence>MKNQYFGDIRDLFKYDLILRICKENALTERVLFIPMLTKNDGKLDGNKIDYSKAKAGTKNEELKCYLTNCIQNNRRNVAEIEFYFKSKGMEIYIHNESFVKSGRKNYFEKLLKEKLPFFSHCLIFLDPDIGLEVKASKEKHLLYGEVEELYNKMDANSILMIYQHFPRESHVEYRCRRAKDLKNKTKDFPLQISDNEIIFFFLTKNKDVKSQLESKLNYYKIKYSNLDHNFNQMMCL</sequence>
<name>A0A0P8C3C6_9EURY</name>
<organism evidence="1 2">
    <name type="scientific">Candidatus Methanoperedens nitratireducens</name>
    <dbReference type="NCBI Taxonomy" id="1392998"/>
    <lineage>
        <taxon>Archaea</taxon>
        <taxon>Methanobacteriati</taxon>
        <taxon>Methanobacteriota</taxon>
        <taxon>Stenosarchaea group</taxon>
        <taxon>Methanomicrobia</taxon>
        <taxon>Methanosarcinales</taxon>
        <taxon>ANME-2 cluster</taxon>
        <taxon>Candidatus Methanoperedentaceae</taxon>
        <taxon>Candidatus Methanoperedens</taxon>
    </lineage>
</organism>
<dbReference type="AlphaFoldDB" id="A0A0P8C3C6"/>
<dbReference type="EMBL" id="LKCM01000454">
    <property type="protein sequence ID" value="KPQ41037.1"/>
    <property type="molecule type" value="Genomic_DNA"/>
</dbReference>
<gene>
    <name evidence="1" type="ORF">MPEBLZ_04411</name>
</gene>
<dbReference type="Proteomes" id="UP000050360">
    <property type="component" value="Unassembled WGS sequence"/>
</dbReference>
<accession>A0A0P8C3C6</accession>
<evidence type="ECO:0000313" key="2">
    <source>
        <dbReference type="Proteomes" id="UP000050360"/>
    </source>
</evidence>
<protein>
    <submittedName>
        <fullName evidence="1">Uncharacterized protein</fullName>
    </submittedName>
</protein>
<evidence type="ECO:0000313" key="1">
    <source>
        <dbReference type="EMBL" id="KPQ41037.1"/>
    </source>
</evidence>
<reference evidence="1 2" key="1">
    <citation type="submission" date="2015-09" db="EMBL/GenBank/DDBJ databases">
        <title>A metagenomics-based metabolic model of nitrate-dependent anaerobic oxidation of methane by Methanoperedens-like archaea.</title>
        <authorList>
            <person name="Arshad A."/>
            <person name="Speth D.R."/>
            <person name="De Graaf R.M."/>
            <person name="Op Den Camp H.J."/>
            <person name="Jetten M.S."/>
            <person name="Welte C.U."/>
        </authorList>
    </citation>
    <scope>NUCLEOTIDE SEQUENCE [LARGE SCALE GENOMIC DNA]</scope>
</reference>
<proteinExistence type="predicted"/>
<dbReference type="PATRIC" id="fig|1719120.3.peg.4819"/>
<comment type="caution">
    <text evidence="1">The sequence shown here is derived from an EMBL/GenBank/DDBJ whole genome shotgun (WGS) entry which is preliminary data.</text>
</comment>